<keyword evidence="1" id="KW-0732">Signal</keyword>
<dbReference type="InterPro" id="IPR036291">
    <property type="entry name" value="NAD(P)-bd_dom_sf"/>
</dbReference>
<evidence type="ECO:0000313" key="3">
    <source>
        <dbReference type="EMBL" id="CAD8469678.1"/>
    </source>
</evidence>
<reference evidence="3" key="1">
    <citation type="submission" date="2021-01" db="EMBL/GenBank/DDBJ databases">
        <authorList>
            <person name="Corre E."/>
            <person name="Pelletier E."/>
            <person name="Niang G."/>
            <person name="Scheremetjew M."/>
            <person name="Finn R."/>
            <person name="Kale V."/>
            <person name="Holt S."/>
            <person name="Cochrane G."/>
            <person name="Meng A."/>
            <person name="Brown T."/>
            <person name="Cohen L."/>
        </authorList>
    </citation>
    <scope>NUCLEOTIDE SEQUENCE</scope>
    <source>
        <strain evidence="3">CCMP1374</strain>
    </source>
</reference>
<feature type="signal peptide" evidence="1">
    <location>
        <begin position="1"/>
        <end position="16"/>
    </location>
</feature>
<dbReference type="SUPFAM" id="SSF51735">
    <property type="entry name" value="NAD(P)-binding Rossmann-fold domains"/>
    <property type="match status" value="1"/>
</dbReference>
<dbReference type="PANTHER" id="PTHR15020:SF11">
    <property type="entry name" value="OS06G0360300 PROTEIN"/>
    <property type="match status" value="1"/>
</dbReference>
<dbReference type="Gene3D" id="3.40.50.720">
    <property type="entry name" value="NAD(P)-binding Rossmann-like Domain"/>
    <property type="match status" value="1"/>
</dbReference>
<dbReference type="PANTHER" id="PTHR15020">
    <property type="entry name" value="FLAVIN REDUCTASE-RELATED"/>
    <property type="match status" value="1"/>
</dbReference>
<dbReference type="InterPro" id="IPR016040">
    <property type="entry name" value="NAD(P)-bd_dom"/>
</dbReference>
<proteinExistence type="predicted"/>
<dbReference type="EMBL" id="HBEP01003030">
    <property type="protein sequence ID" value="CAD8469678.1"/>
    <property type="molecule type" value="Transcribed_RNA"/>
</dbReference>
<sequence length="343" mass="35634">MLLAQVMLPAAASALATPAPRTVVVAGATGRSGRLLVAELLKGETIVRALVRDPTKAAETLPTHPNLSFIDCDLASDTAAATTREACASANGLVWCASGFTSEGVSLDVKCMTELPLALKEAGEADARVVMLSSAGVTRTEWPEAKQEALVGAADIPIIRLNPGGILDRKREAEEILRNSGVPYAVVRPTGLKDDWPAGRPILSQGDVAVGRTAPADLARVLVSALTSPGSEGKTFEMFTLAGYPAPSDGLAGAFEALAVDADGPVPEAQVAASYQLMQQLLPGEAQDATKLEMGQTYEQVDSGEVSRERGAAATERERALAASAVDGITGQAPPKKRFFGLF</sequence>
<dbReference type="Pfam" id="PF13460">
    <property type="entry name" value="NAD_binding_10"/>
    <property type="match status" value="1"/>
</dbReference>
<evidence type="ECO:0000256" key="1">
    <source>
        <dbReference type="SAM" id="SignalP"/>
    </source>
</evidence>
<evidence type="ECO:0000259" key="2">
    <source>
        <dbReference type="Pfam" id="PF13460"/>
    </source>
</evidence>
<feature type="chain" id="PRO_5031453892" description="NAD(P)-binding domain-containing protein" evidence="1">
    <location>
        <begin position="17"/>
        <end position="343"/>
    </location>
</feature>
<feature type="domain" description="NAD(P)-binding" evidence="2">
    <location>
        <begin position="27"/>
        <end position="229"/>
    </location>
</feature>
<accession>A0A7S0HAF7</accession>
<name>A0A7S0HAF7_9EUKA</name>
<dbReference type="AlphaFoldDB" id="A0A7S0HAF7"/>
<organism evidence="3">
    <name type="scientific">Phaeocystis antarctica</name>
    <dbReference type="NCBI Taxonomy" id="33657"/>
    <lineage>
        <taxon>Eukaryota</taxon>
        <taxon>Haptista</taxon>
        <taxon>Haptophyta</taxon>
        <taxon>Prymnesiophyceae</taxon>
        <taxon>Phaeocystales</taxon>
        <taxon>Phaeocystaceae</taxon>
        <taxon>Phaeocystis</taxon>
    </lineage>
</organism>
<gene>
    <name evidence="3" type="ORF">PANT1444_LOCUS1740</name>
</gene>
<protein>
    <recommendedName>
        <fullName evidence="2">NAD(P)-binding domain-containing protein</fullName>
    </recommendedName>
</protein>